<dbReference type="InterPro" id="IPR014408">
    <property type="entry name" value="dGMP_Pdiesterase_EAL/HD-GYP"/>
</dbReference>
<gene>
    <name evidence="2" type="ORF">SAMN04487884_10443</name>
</gene>
<dbReference type="AlphaFoldDB" id="A0A1H9N647"/>
<dbReference type="PROSITE" id="PS51833">
    <property type="entry name" value="HDOD"/>
    <property type="match status" value="1"/>
</dbReference>
<reference evidence="2 3" key="1">
    <citation type="submission" date="2016-10" db="EMBL/GenBank/DDBJ databases">
        <authorList>
            <person name="de Groot N.N."/>
        </authorList>
    </citation>
    <scope>NUCLEOTIDE SEQUENCE [LARGE SCALE GENOMIC DNA]</scope>
    <source>
        <strain evidence="2 3">AR40</strain>
    </source>
</reference>
<dbReference type="InterPro" id="IPR013976">
    <property type="entry name" value="HDOD"/>
</dbReference>
<dbReference type="eggNOG" id="COG3434">
    <property type="taxonomic scope" value="Bacteria"/>
</dbReference>
<dbReference type="Gene3D" id="1.10.3210.10">
    <property type="entry name" value="Hypothetical protein af1432"/>
    <property type="match status" value="1"/>
</dbReference>
<dbReference type="OrthoDB" id="9804751at2"/>
<proteinExistence type="predicted"/>
<dbReference type="Proteomes" id="UP000182584">
    <property type="component" value="Unassembled WGS sequence"/>
</dbReference>
<dbReference type="RefSeq" id="WP_022758826.1">
    <property type="nucleotide sequence ID" value="NZ_FOGJ01000004.1"/>
</dbReference>
<dbReference type="PANTHER" id="PTHR33525:SF4">
    <property type="entry name" value="CYCLIC DI-GMP PHOSPHODIESTERASE CDGJ"/>
    <property type="match status" value="1"/>
</dbReference>
<dbReference type="Pfam" id="PF08668">
    <property type="entry name" value="HDOD"/>
    <property type="match status" value="1"/>
</dbReference>
<protein>
    <submittedName>
        <fullName evidence="2">EAL and modified HD-GYP domain-containing signal transduction protein</fullName>
    </submittedName>
</protein>
<evidence type="ECO:0000313" key="3">
    <source>
        <dbReference type="Proteomes" id="UP000182584"/>
    </source>
</evidence>
<organism evidence="2 3">
    <name type="scientific">Butyrivibrio fibrisolvens</name>
    <dbReference type="NCBI Taxonomy" id="831"/>
    <lineage>
        <taxon>Bacteria</taxon>
        <taxon>Bacillati</taxon>
        <taxon>Bacillota</taxon>
        <taxon>Clostridia</taxon>
        <taxon>Lachnospirales</taxon>
        <taxon>Lachnospiraceae</taxon>
        <taxon>Butyrivibrio</taxon>
    </lineage>
</organism>
<feature type="domain" description="HDOD" evidence="1">
    <location>
        <begin position="204"/>
        <end position="389"/>
    </location>
</feature>
<dbReference type="SUPFAM" id="SSF109604">
    <property type="entry name" value="HD-domain/PDEase-like"/>
    <property type="match status" value="1"/>
</dbReference>
<accession>A0A1H9N647</accession>
<dbReference type="PANTHER" id="PTHR33525">
    <property type="match status" value="1"/>
</dbReference>
<dbReference type="EMBL" id="FOGJ01000004">
    <property type="protein sequence ID" value="SER30893.1"/>
    <property type="molecule type" value="Genomic_DNA"/>
</dbReference>
<evidence type="ECO:0000313" key="2">
    <source>
        <dbReference type="EMBL" id="SER30893.1"/>
    </source>
</evidence>
<dbReference type="InterPro" id="IPR052340">
    <property type="entry name" value="RNase_Y/CdgJ"/>
</dbReference>
<name>A0A1H9N647_BUTFI</name>
<dbReference type="PIRSF" id="PIRSF003180">
    <property type="entry name" value="DiGMPpdiest_YuxH"/>
    <property type="match status" value="1"/>
</dbReference>
<sequence>MLATLMPLFGDNMEVRAYSIFAQKADTYMNPLALSTSVFDGASNIGGFDIVDKIGLDTIADDHVVFIEINNIAIFSDIAGQCFAPHDKVVLLIDPSVKPEENYINRMDEIMKEGFKFAMKKLKPIDFENYRPVLEKCSYILLDHKNIDIDKAHTYFSHMYKDMKLCAVNVNTREEYDELSGKASYDLYEGEFFRTPITKQQKELAPFKVTYLQLLNVVNESDFELTDAANVIGQDAALVVRLLEMVNHMTANRGVSSVRHAAALLGQKELKKWITTAVTKELCSDRPSEITRMSMIRARFAENLSKYFELEPFSAEIFLMGLFSVLDQILEKPMKECLEMVKISTDIRQALLDHKGRIYPVLEFILAYEDADWNETLRLMLLNKIGRNVAYDAYLEALDWYKKIVIIK</sequence>
<evidence type="ECO:0000259" key="1">
    <source>
        <dbReference type="PROSITE" id="PS51833"/>
    </source>
</evidence>